<keyword evidence="3" id="KW-0548">Nucleotidyltransferase</keyword>
<dbReference type="InterPro" id="IPR005162">
    <property type="entry name" value="Retrotrans_gag_dom"/>
</dbReference>
<dbReference type="PANTHER" id="PTHR33223">
    <property type="entry name" value="CCHC-TYPE DOMAIN-CONTAINING PROTEIN"/>
    <property type="match status" value="1"/>
</dbReference>
<accession>A0ABQ5GZZ0</accession>
<dbReference type="GO" id="GO:0003964">
    <property type="term" value="F:RNA-directed DNA polymerase activity"/>
    <property type="evidence" value="ECO:0007669"/>
    <property type="project" value="UniProtKB-KW"/>
</dbReference>
<evidence type="ECO:0000256" key="1">
    <source>
        <dbReference type="SAM" id="MobiDB-lite"/>
    </source>
</evidence>
<evidence type="ECO:0000313" key="3">
    <source>
        <dbReference type="EMBL" id="GJT80819.1"/>
    </source>
</evidence>
<feature type="domain" description="Retrotransposon gag" evidence="2">
    <location>
        <begin position="89"/>
        <end position="182"/>
    </location>
</feature>
<reference evidence="3" key="1">
    <citation type="journal article" date="2022" name="Int. J. Mol. Sci.">
        <title>Draft Genome of Tanacetum Coccineum: Genomic Comparison of Closely Related Tanacetum-Family Plants.</title>
        <authorList>
            <person name="Yamashiro T."/>
            <person name="Shiraishi A."/>
            <person name="Nakayama K."/>
            <person name="Satake H."/>
        </authorList>
    </citation>
    <scope>NUCLEOTIDE SEQUENCE</scope>
</reference>
<dbReference type="EMBL" id="BQNB010019027">
    <property type="protein sequence ID" value="GJT80819.1"/>
    <property type="molecule type" value="Genomic_DNA"/>
</dbReference>
<comment type="caution">
    <text evidence="3">The sequence shown here is derived from an EMBL/GenBank/DDBJ whole genome shotgun (WGS) entry which is preliminary data.</text>
</comment>
<evidence type="ECO:0000313" key="4">
    <source>
        <dbReference type="Proteomes" id="UP001151760"/>
    </source>
</evidence>
<organism evidence="3 4">
    <name type="scientific">Tanacetum coccineum</name>
    <dbReference type="NCBI Taxonomy" id="301880"/>
    <lineage>
        <taxon>Eukaryota</taxon>
        <taxon>Viridiplantae</taxon>
        <taxon>Streptophyta</taxon>
        <taxon>Embryophyta</taxon>
        <taxon>Tracheophyta</taxon>
        <taxon>Spermatophyta</taxon>
        <taxon>Magnoliopsida</taxon>
        <taxon>eudicotyledons</taxon>
        <taxon>Gunneridae</taxon>
        <taxon>Pentapetalae</taxon>
        <taxon>asterids</taxon>
        <taxon>campanulids</taxon>
        <taxon>Asterales</taxon>
        <taxon>Asteraceae</taxon>
        <taxon>Asteroideae</taxon>
        <taxon>Anthemideae</taxon>
        <taxon>Anthemidinae</taxon>
        <taxon>Tanacetum</taxon>
    </lineage>
</organism>
<proteinExistence type="predicted"/>
<name>A0ABQ5GZZ0_9ASTR</name>
<protein>
    <submittedName>
        <fullName evidence="3">Reverse transcriptase domain-containing protein</fullName>
    </submittedName>
</protein>
<dbReference type="Proteomes" id="UP001151760">
    <property type="component" value="Unassembled WGS sequence"/>
</dbReference>
<keyword evidence="3" id="KW-0695">RNA-directed DNA polymerase</keyword>
<evidence type="ECO:0000259" key="2">
    <source>
        <dbReference type="Pfam" id="PF03732"/>
    </source>
</evidence>
<sequence>MLAQVGNQGNVGNQNGNVVNESVQENVGNVLVNGNQVGCSYKEFLACNPKEYDGKAGVVVLTRWIEKMESVQDMSGCSIEQKVKYNVDSLVGKALTWWNSQIRTLSREVAVSMSWNDFKFMMIEEFCHSHEMQKLETELWNHAMVEASHAAYTDRFHELSRLVPHLVIPKSRKIERYVYGLAPQIRRMVVVTEPKTIQKAVQISGALTDEAVRNGSSKKVEKRRNMEEPSKDKNGRDDNKRTRTGNAFATTANPVRRENTGAWPKCTTCNSYHAPGGPCRTLMRSLLDFNKKFYNSLGRAPNHFSSSIGKTRGVVIVHSRNRLGRLDHSLTEF</sequence>
<keyword evidence="3" id="KW-0808">Transferase</keyword>
<reference evidence="3" key="2">
    <citation type="submission" date="2022-01" db="EMBL/GenBank/DDBJ databases">
        <authorList>
            <person name="Yamashiro T."/>
            <person name="Shiraishi A."/>
            <person name="Satake H."/>
            <person name="Nakayama K."/>
        </authorList>
    </citation>
    <scope>NUCLEOTIDE SEQUENCE</scope>
</reference>
<feature type="compositionally biased region" description="Basic and acidic residues" evidence="1">
    <location>
        <begin position="223"/>
        <end position="241"/>
    </location>
</feature>
<keyword evidence="4" id="KW-1185">Reference proteome</keyword>
<gene>
    <name evidence="3" type="ORF">Tco_1055161</name>
</gene>
<dbReference type="PANTHER" id="PTHR33223:SF11">
    <property type="entry name" value="ELEMENT PROTEIN, PUTATIVE-RELATED"/>
    <property type="match status" value="1"/>
</dbReference>
<feature type="region of interest" description="Disordered" evidence="1">
    <location>
        <begin position="212"/>
        <end position="247"/>
    </location>
</feature>
<dbReference type="Pfam" id="PF03732">
    <property type="entry name" value="Retrotrans_gag"/>
    <property type="match status" value="1"/>
</dbReference>